<comment type="caution">
    <text evidence="1">The sequence shown here is derived from an EMBL/GenBank/DDBJ whole genome shotgun (WGS) entry which is preliminary data.</text>
</comment>
<name>A0A1A2S5I0_9MYCO</name>
<proteinExistence type="predicted"/>
<evidence type="ECO:0000313" key="2">
    <source>
        <dbReference type="Proteomes" id="UP000093861"/>
    </source>
</evidence>
<dbReference type="Proteomes" id="UP000093861">
    <property type="component" value="Unassembled WGS sequence"/>
</dbReference>
<protein>
    <submittedName>
        <fullName evidence="1">Uncharacterized protein</fullName>
    </submittedName>
</protein>
<dbReference type="EMBL" id="LZJS01000102">
    <property type="protein sequence ID" value="OBH59473.1"/>
    <property type="molecule type" value="Genomic_DNA"/>
</dbReference>
<dbReference type="RefSeq" id="WP_064952200.1">
    <property type="nucleotide sequence ID" value="NZ_LZJS01000102.1"/>
</dbReference>
<reference evidence="1 2" key="1">
    <citation type="submission" date="2016-06" db="EMBL/GenBank/DDBJ databases">
        <authorList>
            <person name="Kjaerup R.B."/>
            <person name="Dalgaard T.S."/>
            <person name="Juul-Madsen H.R."/>
        </authorList>
    </citation>
    <scope>NUCLEOTIDE SEQUENCE [LARGE SCALE GENOMIC DNA]</scope>
    <source>
        <strain evidence="1 2">E2464</strain>
    </source>
</reference>
<accession>A0A1A2S5I0</accession>
<organism evidence="1 2">
    <name type="scientific">Mycobacterium colombiense</name>
    <dbReference type="NCBI Taxonomy" id="339268"/>
    <lineage>
        <taxon>Bacteria</taxon>
        <taxon>Bacillati</taxon>
        <taxon>Actinomycetota</taxon>
        <taxon>Actinomycetes</taxon>
        <taxon>Mycobacteriales</taxon>
        <taxon>Mycobacteriaceae</taxon>
        <taxon>Mycobacterium</taxon>
        <taxon>Mycobacterium avium complex (MAC)</taxon>
    </lineage>
</organism>
<dbReference type="AlphaFoldDB" id="A0A1A2S5I0"/>
<sequence>MVSPQVPLHPAQVEAAQAIYNSAHAGSWRRTDGALAALCSAMPDVNPAATLLKVVTVNSLYGTNVYAVDRAALHVADVLNGAEGLLRCRPELVEKMAAIPPPPAGGATRMHRSFASKFAHFFIDHDCFPIYDSFALKMLRAHLGRDALAADPTPTYMAFEAAFRTLAQKAGLGSDTRRLDRYLWMIGQYRDWTRNPSAQINSELRDLFQADPPELAVAAGAWYHPRA</sequence>
<evidence type="ECO:0000313" key="1">
    <source>
        <dbReference type="EMBL" id="OBH59473.1"/>
    </source>
</evidence>
<gene>
    <name evidence="1" type="ORF">A5685_03265</name>
</gene>